<dbReference type="AlphaFoldDB" id="A0A0A9AR03"/>
<accession>A0A0A9AR03</accession>
<feature type="region of interest" description="Disordered" evidence="1">
    <location>
        <begin position="1"/>
        <end position="32"/>
    </location>
</feature>
<proteinExistence type="predicted"/>
<sequence length="32" mass="3377">MRTSRMGTSAADDDLKTSWLRGDGGHGGVGRQ</sequence>
<organism evidence="2">
    <name type="scientific">Arundo donax</name>
    <name type="common">Giant reed</name>
    <name type="synonym">Donax arundinaceus</name>
    <dbReference type="NCBI Taxonomy" id="35708"/>
    <lineage>
        <taxon>Eukaryota</taxon>
        <taxon>Viridiplantae</taxon>
        <taxon>Streptophyta</taxon>
        <taxon>Embryophyta</taxon>
        <taxon>Tracheophyta</taxon>
        <taxon>Spermatophyta</taxon>
        <taxon>Magnoliopsida</taxon>
        <taxon>Liliopsida</taxon>
        <taxon>Poales</taxon>
        <taxon>Poaceae</taxon>
        <taxon>PACMAD clade</taxon>
        <taxon>Arundinoideae</taxon>
        <taxon>Arundineae</taxon>
        <taxon>Arundo</taxon>
    </lineage>
</organism>
<reference evidence="2" key="2">
    <citation type="journal article" date="2015" name="Data Brief">
        <title>Shoot transcriptome of the giant reed, Arundo donax.</title>
        <authorList>
            <person name="Barrero R.A."/>
            <person name="Guerrero F.D."/>
            <person name="Moolhuijzen P."/>
            <person name="Goolsby J.A."/>
            <person name="Tidwell J."/>
            <person name="Bellgard S.E."/>
            <person name="Bellgard M.I."/>
        </authorList>
    </citation>
    <scope>NUCLEOTIDE SEQUENCE</scope>
    <source>
        <tissue evidence="2">Shoot tissue taken approximately 20 cm above the soil surface</tissue>
    </source>
</reference>
<dbReference type="EMBL" id="GBRH01244339">
    <property type="protein sequence ID" value="JAD53556.1"/>
    <property type="molecule type" value="Transcribed_RNA"/>
</dbReference>
<reference evidence="2" key="1">
    <citation type="submission" date="2014-09" db="EMBL/GenBank/DDBJ databases">
        <authorList>
            <person name="Magalhaes I.L.F."/>
            <person name="Oliveira U."/>
            <person name="Santos F.R."/>
            <person name="Vidigal T.H.D.A."/>
            <person name="Brescovit A.D."/>
            <person name="Santos A.J."/>
        </authorList>
    </citation>
    <scope>NUCLEOTIDE SEQUENCE</scope>
    <source>
        <tissue evidence="2">Shoot tissue taken approximately 20 cm above the soil surface</tissue>
    </source>
</reference>
<evidence type="ECO:0000313" key="2">
    <source>
        <dbReference type="EMBL" id="JAD53556.1"/>
    </source>
</evidence>
<name>A0A0A9AR03_ARUDO</name>
<evidence type="ECO:0000256" key="1">
    <source>
        <dbReference type="SAM" id="MobiDB-lite"/>
    </source>
</evidence>
<protein>
    <submittedName>
        <fullName evidence="2">Uncharacterized protein</fullName>
    </submittedName>
</protein>